<comment type="similarity">
    <text evidence="2">Belongs to the major facilitator superfamily.</text>
</comment>
<evidence type="ECO:0000256" key="15">
    <source>
        <dbReference type="ARBA" id="ARBA00044899"/>
    </source>
</evidence>
<comment type="catalytic activity">
    <reaction evidence="10">
        <text>L-alpha-aminoacyl-L-arginine(out) = L-alpha-aminoacyl-L-arginine(in)</text>
        <dbReference type="Rhea" id="RHEA:79367"/>
        <dbReference type="ChEBI" id="CHEBI:229968"/>
    </reaction>
</comment>
<comment type="subcellular location">
    <subcellularLocation>
        <location evidence="1">Lysosome membrane</location>
        <topology evidence="1">Multi-pass membrane protein</topology>
    </subcellularLocation>
</comment>
<dbReference type="InterPro" id="IPR020846">
    <property type="entry name" value="MFS_dom"/>
</dbReference>
<dbReference type="AlphaFoldDB" id="A0A369C2V2"/>
<dbReference type="SUPFAM" id="SSF103473">
    <property type="entry name" value="MFS general substrate transporter"/>
    <property type="match status" value="1"/>
</dbReference>
<dbReference type="InterPro" id="IPR052187">
    <property type="entry name" value="MFSD1"/>
</dbReference>
<evidence type="ECO:0000256" key="17">
    <source>
        <dbReference type="ARBA" id="ARBA00044903"/>
    </source>
</evidence>
<evidence type="ECO:0000256" key="11">
    <source>
        <dbReference type="ARBA" id="ARBA00044884"/>
    </source>
</evidence>
<feature type="transmembrane region" description="Helical" evidence="25">
    <location>
        <begin position="323"/>
        <end position="346"/>
    </location>
</feature>
<reference evidence="27 28" key="1">
    <citation type="submission" date="2018-07" db="EMBL/GenBank/DDBJ databases">
        <title>Genomic Encyclopedia of Type Strains, Phase IV (KMG-IV): sequencing the most valuable type-strain genomes for metagenomic binning, comparative biology and taxonomic classification.</title>
        <authorList>
            <person name="Goeker M."/>
        </authorList>
    </citation>
    <scope>NUCLEOTIDE SEQUENCE [LARGE SCALE GENOMIC DNA]</scope>
    <source>
        <strain evidence="27 28">DSM 26407</strain>
    </source>
</reference>
<comment type="function">
    <text evidence="23">Lysosomal dipeptide uniporter that selectively exports lysine, arginine or histidine-containing dipeptides with a net positive charge from the lysosome lumen into the cytosol. Could play a role in a specific type of protein O-glycosylation indirectly regulating macrophages migration and tissue invasion. Also essential for liver homeostasis.</text>
</comment>
<evidence type="ECO:0000256" key="13">
    <source>
        <dbReference type="ARBA" id="ARBA00044893"/>
    </source>
</evidence>
<comment type="catalytic activity">
    <reaction evidence="20">
        <text>L-lysyl-glycine(out) = L-lysyl-glycine(in)</text>
        <dbReference type="Rhea" id="RHEA:79407"/>
        <dbReference type="ChEBI" id="CHEBI:191202"/>
    </reaction>
</comment>
<comment type="catalytic activity">
    <reaction evidence="16">
        <text>L-lysyl-L-lysine(out) = L-lysyl-L-lysine(in)</text>
        <dbReference type="Rhea" id="RHEA:79403"/>
        <dbReference type="ChEBI" id="CHEBI:229956"/>
    </reaction>
</comment>
<evidence type="ECO:0000256" key="10">
    <source>
        <dbReference type="ARBA" id="ARBA00044881"/>
    </source>
</evidence>
<evidence type="ECO:0000256" key="6">
    <source>
        <dbReference type="ARBA" id="ARBA00023136"/>
    </source>
</evidence>
<evidence type="ECO:0000256" key="21">
    <source>
        <dbReference type="ARBA" id="ARBA00044985"/>
    </source>
</evidence>
<evidence type="ECO:0000256" key="25">
    <source>
        <dbReference type="SAM" id="Phobius"/>
    </source>
</evidence>
<feature type="transmembrane region" description="Helical" evidence="25">
    <location>
        <begin position="136"/>
        <end position="158"/>
    </location>
</feature>
<name>A0A369C2V2_9GAMM</name>
<evidence type="ECO:0000256" key="7">
    <source>
        <dbReference type="ARBA" id="ARBA00023228"/>
    </source>
</evidence>
<dbReference type="PANTHER" id="PTHR23512:SF3">
    <property type="entry name" value="MAJOR FACILITATOR SUPERFAMILY DOMAIN-CONTAINING PROTEIN 1"/>
    <property type="match status" value="1"/>
</dbReference>
<comment type="caution">
    <text evidence="27">The sequence shown here is derived from an EMBL/GenBank/DDBJ whole genome shotgun (WGS) entry which is preliminary data.</text>
</comment>
<feature type="transmembrane region" description="Helical" evidence="25">
    <location>
        <begin position="232"/>
        <end position="254"/>
    </location>
</feature>
<dbReference type="PANTHER" id="PTHR23512">
    <property type="entry name" value="MAJOR FACILITATOR SUPERFAMILY DOMAIN-CONTAINING PROTEIN 1"/>
    <property type="match status" value="1"/>
</dbReference>
<feature type="transmembrane region" description="Helical" evidence="25">
    <location>
        <begin position="170"/>
        <end position="189"/>
    </location>
</feature>
<gene>
    <name evidence="27" type="ORF">DFQ59_108141</name>
</gene>
<evidence type="ECO:0000313" key="28">
    <source>
        <dbReference type="Proteomes" id="UP000252707"/>
    </source>
</evidence>
<sequence>MSTAHPPPLRLAWTVWGLGAALYLIGFYQRVAPGVITGELMTDFGLGAAALGNLSAFYFYSYVAMQVPTGLLADHWGPRRLLTLGAIVAGAGTLVFALAPNLFWAGAGRLLVGGSVAVAFVGMLKLAGHWLPPRQFALASGMALFCGIIGAVFAGVPLRLLVDAFGWRPVMGVSAAVTLAVAAGIWWVVRDDPSERGFASHAPTARAADAATRVGNGVLAGIREVLGYRNTWLLYLVPGGIVGSVLAFAGLWGVPYLTTHYALDRTTAAAVCSALLVAWAVGGPAFGWLSDHLGHRKPLYVIGCAGMLAAWAVALLVPGLPVWGLVSLLVVAGFLSGNMIIGFAFAKESVPARLSGTVSGVVNMGVMMGPMLLQPGVGWMLDRAWGGELREGVRIYDLAAYRGGFALMLGWLALSLVLVLFTRESHCRQTP</sequence>
<dbReference type="EMBL" id="QPJY01000008">
    <property type="protein sequence ID" value="RCX28113.1"/>
    <property type="molecule type" value="Genomic_DNA"/>
</dbReference>
<dbReference type="Gene3D" id="1.20.1250.20">
    <property type="entry name" value="MFS general substrate transporter like domains"/>
    <property type="match status" value="2"/>
</dbReference>
<dbReference type="Proteomes" id="UP000252707">
    <property type="component" value="Unassembled WGS sequence"/>
</dbReference>
<comment type="catalytic activity">
    <reaction evidence="9">
        <text>L-histidyl-glycine(out) = L-histidyl-glycine(in)</text>
        <dbReference type="Rhea" id="RHEA:79395"/>
        <dbReference type="ChEBI" id="CHEBI:229957"/>
    </reaction>
</comment>
<feature type="transmembrane region" description="Helical" evidence="25">
    <location>
        <begin position="401"/>
        <end position="421"/>
    </location>
</feature>
<keyword evidence="6 25" id="KW-0472">Membrane</keyword>
<evidence type="ECO:0000256" key="9">
    <source>
        <dbReference type="ARBA" id="ARBA00044878"/>
    </source>
</evidence>
<dbReference type="Pfam" id="PF07690">
    <property type="entry name" value="MFS_1"/>
    <property type="match status" value="1"/>
</dbReference>
<evidence type="ECO:0000256" key="1">
    <source>
        <dbReference type="ARBA" id="ARBA00004155"/>
    </source>
</evidence>
<evidence type="ECO:0000256" key="16">
    <source>
        <dbReference type="ARBA" id="ARBA00044900"/>
    </source>
</evidence>
<dbReference type="GO" id="GO:0022857">
    <property type="term" value="F:transmembrane transporter activity"/>
    <property type="evidence" value="ECO:0007669"/>
    <property type="project" value="InterPro"/>
</dbReference>
<evidence type="ECO:0000313" key="27">
    <source>
        <dbReference type="EMBL" id="RCX28113.1"/>
    </source>
</evidence>
<proteinExistence type="inferred from homology"/>
<dbReference type="InterPro" id="IPR011701">
    <property type="entry name" value="MFS"/>
</dbReference>
<evidence type="ECO:0000256" key="8">
    <source>
        <dbReference type="ARBA" id="ARBA00044876"/>
    </source>
</evidence>
<feature type="transmembrane region" description="Helical" evidence="25">
    <location>
        <begin position="266"/>
        <end position="287"/>
    </location>
</feature>
<comment type="catalytic activity">
    <reaction evidence="19">
        <text>L-alanyl-L-lysine(out) = L-alanyl-L-lysine(in)</text>
        <dbReference type="Rhea" id="RHEA:79415"/>
        <dbReference type="ChEBI" id="CHEBI:192470"/>
    </reaction>
</comment>
<evidence type="ECO:0000259" key="26">
    <source>
        <dbReference type="PROSITE" id="PS50850"/>
    </source>
</evidence>
<feature type="transmembrane region" description="Helical" evidence="25">
    <location>
        <begin position="12"/>
        <end position="28"/>
    </location>
</feature>
<feature type="transmembrane region" description="Helical" evidence="25">
    <location>
        <begin position="105"/>
        <end position="124"/>
    </location>
</feature>
<evidence type="ECO:0000256" key="20">
    <source>
        <dbReference type="ARBA" id="ARBA00044924"/>
    </source>
</evidence>
<keyword evidence="4 25" id="KW-0812">Transmembrane</keyword>
<evidence type="ECO:0000256" key="19">
    <source>
        <dbReference type="ARBA" id="ARBA00044919"/>
    </source>
</evidence>
<comment type="catalytic activity">
    <reaction evidence="15">
        <text>L-arginyl-L-alpha-amino acid(out) = L-arginyl-L-alpha-amino acid(in)</text>
        <dbReference type="Rhea" id="RHEA:79371"/>
        <dbReference type="ChEBI" id="CHEBI:84315"/>
    </reaction>
</comment>
<comment type="catalytic activity">
    <reaction evidence="8">
        <text>L-lysyl-L-alanine(out) = L-lysyl-L-alanine(in)</text>
        <dbReference type="Rhea" id="RHEA:79399"/>
        <dbReference type="ChEBI" id="CHEBI:229954"/>
    </reaction>
</comment>
<evidence type="ECO:0000256" key="18">
    <source>
        <dbReference type="ARBA" id="ARBA00044912"/>
    </source>
</evidence>
<evidence type="ECO:0000256" key="23">
    <source>
        <dbReference type="ARBA" id="ARBA00045709"/>
    </source>
</evidence>
<keyword evidence="28" id="KW-1185">Reference proteome</keyword>
<comment type="catalytic activity">
    <reaction evidence="17">
        <text>L-arginyl-glycine(out) = L-arginyl-glycine(in)</text>
        <dbReference type="Rhea" id="RHEA:79391"/>
        <dbReference type="ChEBI" id="CHEBI:229955"/>
    </reaction>
</comment>
<evidence type="ECO:0000256" key="2">
    <source>
        <dbReference type="ARBA" id="ARBA00008335"/>
    </source>
</evidence>
<comment type="catalytic activity">
    <reaction evidence="13">
        <text>L-alpha-aminoacyl-L-lysine(out) = L-alpha-aminoacyl-L-lysine(in)</text>
        <dbReference type="Rhea" id="RHEA:79383"/>
        <dbReference type="ChEBI" id="CHEBI:229966"/>
    </reaction>
</comment>
<evidence type="ECO:0000256" key="4">
    <source>
        <dbReference type="ARBA" id="ARBA00022692"/>
    </source>
</evidence>
<evidence type="ECO:0000256" key="5">
    <source>
        <dbReference type="ARBA" id="ARBA00022989"/>
    </source>
</evidence>
<feature type="transmembrane region" description="Helical" evidence="25">
    <location>
        <begin position="40"/>
        <end position="60"/>
    </location>
</feature>
<feature type="transmembrane region" description="Helical" evidence="25">
    <location>
        <begin position="81"/>
        <end position="99"/>
    </location>
</feature>
<evidence type="ECO:0000256" key="24">
    <source>
        <dbReference type="ARBA" id="ARBA00046376"/>
    </source>
</evidence>
<evidence type="ECO:0000256" key="12">
    <source>
        <dbReference type="ARBA" id="ARBA00044891"/>
    </source>
</evidence>
<keyword evidence="3" id="KW-0813">Transport</keyword>
<dbReference type="OrthoDB" id="5620971at2"/>
<comment type="catalytic activity">
    <reaction evidence="14">
        <text>L-aspartyl-L-lysine(out) = L-aspartyl-L-lysine(in)</text>
        <dbReference type="Rhea" id="RHEA:79411"/>
        <dbReference type="ChEBI" id="CHEBI:229953"/>
    </reaction>
</comment>
<keyword evidence="7" id="KW-0458">Lysosome</keyword>
<accession>A0A369C2V2</accession>
<evidence type="ECO:0000256" key="14">
    <source>
        <dbReference type="ARBA" id="ARBA00044898"/>
    </source>
</evidence>
<dbReference type="RefSeq" id="WP_114280526.1">
    <property type="nucleotide sequence ID" value="NZ_QPJY01000008.1"/>
</dbReference>
<feature type="transmembrane region" description="Helical" evidence="25">
    <location>
        <begin position="299"/>
        <end position="317"/>
    </location>
</feature>
<evidence type="ECO:0000256" key="22">
    <source>
        <dbReference type="ARBA" id="ARBA00045018"/>
    </source>
</evidence>
<keyword evidence="5 25" id="KW-1133">Transmembrane helix</keyword>
<organism evidence="27 28">
    <name type="scientific">Thioalbus denitrificans</name>
    <dbReference type="NCBI Taxonomy" id="547122"/>
    <lineage>
        <taxon>Bacteria</taxon>
        <taxon>Pseudomonadati</taxon>
        <taxon>Pseudomonadota</taxon>
        <taxon>Gammaproteobacteria</taxon>
        <taxon>Chromatiales</taxon>
        <taxon>Ectothiorhodospiraceae</taxon>
        <taxon>Thioalbus</taxon>
    </lineage>
</organism>
<comment type="catalytic activity">
    <reaction evidence="11">
        <text>L-alpha-aminoacyl-L-histidine(out) = L-alpha-aminoacyl-L-histidine(in)</text>
        <dbReference type="Rhea" id="RHEA:79375"/>
        <dbReference type="ChEBI" id="CHEBI:229967"/>
    </reaction>
</comment>
<comment type="subunit">
    <text evidence="24">Homodimer. Interacts with lysosomal protein GLMP (via lumenal domain); the interaction starts while both proteins are still in the endoplasmic reticulum and is required for stabilization of MFSD1 in lysosomes but has no direct effect on its targeting to lysosomes or transporter activity.</text>
</comment>
<evidence type="ECO:0000256" key="3">
    <source>
        <dbReference type="ARBA" id="ARBA00022448"/>
    </source>
</evidence>
<dbReference type="GO" id="GO:0005765">
    <property type="term" value="C:lysosomal membrane"/>
    <property type="evidence" value="ECO:0007669"/>
    <property type="project" value="UniProtKB-SubCell"/>
</dbReference>
<feature type="domain" description="Major facilitator superfamily (MFS) profile" evidence="26">
    <location>
        <begin position="14"/>
        <end position="427"/>
    </location>
</feature>
<comment type="catalytic activity">
    <reaction evidence="12">
        <text>L-lysyl-L-alpha-amino acid(out) = L-lysyl-L-alpha-amino acid(in)</text>
        <dbReference type="Rhea" id="RHEA:79387"/>
        <dbReference type="ChEBI" id="CHEBI:229965"/>
    </reaction>
</comment>
<comment type="catalytic activity">
    <reaction evidence="18">
        <text>L-histidyl-L-alpha-amino acid(out) = L-histidyl-L-alpha-amino acid(in)</text>
        <dbReference type="Rhea" id="RHEA:79379"/>
        <dbReference type="ChEBI" id="CHEBI:229964"/>
    </reaction>
</comment>
<dbReference type="PROSITE" id="PS50850">
    <property type="entry name" value="MFS"/>
    <property type="match status" value="1"/>
</dbReference>
<protein>
    <recommendedName>
        <fullName evidence="21">Lysosomal dipeptide transporter MFSD1</fullName>
    </recommendedName>
    <alternativeName>
        <fullName evidence="22">Major facilitator superfamily domain-containing protein 1</fullName>
    </alternativeName>
</protein>
<dbReference type="InterPro" id="IPR036259">
    <property type="entry name" value="MFS_trans_sf"/>
</dbReference>